<dbReference type="PANTHER" id="PTHR13087">
    <property type="entry name" value="NF-KAPPA B ACTIVATING PROTEIN"/>
    <property type="match status" value="1"/>
</dbReference>
<feature type="domain" description="NF-kappa-B-activating protein C-terminal" evidence="3">
    <location>
        <begin position="188"/>
        <end position="267"/>
    </location>
</feature>
<sequence length="291" mass="33752">MTMNSLPRRFGRDQGYVYRDHHRGRRSGSESDDELKGISDEEYRRLKRLKMRKSGKYCIWENTPSPPRDPYEVESDENDDEVPEKDVDDQKLKGESESSKSESESDRSRKKRKSKRSRSKRRRYNDSESEERHRRYSDDESEEERSKNTDSKGKLEEAKRASAPEDEEGEAEVGPMPLPKAEGHISYGGKRIPRRGEVGLNADEIQRFEDLGYVMSGSRHQRMNAIRIRKENQVYSAEDKRALAMFNYEEKAKREAKVMSDLSRLVQRHMGEELGPNHDPFGAGKTDGADD</sequence>
<dbReference type="PANTHER" id="PTHR13087:SF0">
    <property type="entry name" value="NFKB ACTIVATING PROTEIN LIKE"/>
    <property type="match status" value="1"/>
</dbReference>
<evidence type="ECO:0000313" key="5">
    <source>
        <dbReference type="Proteomes" id="UP000264353"/>
    </source>
</evidence>
<proteinExistence type="inferred from homology"/>
<feature type="compositionally biased region" description="Basic residues" evidence="2">
    <location>
        <begin position="108"/>
        <end position="123"/>
    </location>
</feature>
<accession>A0A397Y2E5</accession>
<organism evidence="4 5">
    <name type="scientific">Brassica campestris</name>
    <name type="common">Field mustard</name>
    <dbReference type="NCBI Taxonomy" id="3711"/>
    <lineage>
        <taxon>Eukaryota</taxon>
        <taxon>Viridiplantae</taxon>
        <taxon>Streptophyta</taxon>
        <taxon>Embryophyta</taxon>
        <taxon>Tracheophyta</taxon>
        <taxon>Spermatophyta</taxon>
        <taxon>Magnoliopsida</taxon>
        <taxon>eudicotyledons</taxon>
        <taxon>Gunneridae</taxon>
        <taxon>Pentapetalae</taxon>
        <taxon>rosids</taxon>
        <taxon>malvids</taxon>
        <taxon>Brassicales</taxon>
        <taxon>Brassicaceae</taxon>
        <taxon>Brassiceae</taxon>
        <taxon>Brassica</taxon>
    </lineage>
</organism>
<dbReference type="AlphaFoldDB" id="A0A397Y2E5"/>
<dbReference type="InterPro" id="IPR009269">
    <property type="entry name" value="NKAP_C"/>
</dbReference>
<evidence type="ECO:0000259" key="3">
    <source>
        <dbReference type="Pfam" id="PF06047"/>
    </source>
</evidence>
<evidence type="ECO:0000256" key="1">
    <source>
        <dbReference type="ARBA" id="ARBA00009313"/>
    </source>
</evidence>
<feature type="region of interest" description="Disordered" evidence="2">
    <location>
        <begin position="1"/>
        <end position="194"/>
    </location>
</feature>
<comment type="similarity">
    <text evidence="1">Belongs to the NKAP family.</text>
</comment>
<dbReference type="Pfam" id="PF06047">
    <property type="entry name" value="Nkap_C"/>
    <property type="match status" value="1"/>
</dbReference>
<dbReference type="EMBL" id="CM010636">
    <property type="protein sequence ID" value="RID47781.1"/>
    <property type="molecule type" value="Genomic_DNA"/>
</dbReference>
<dbReference type="InterPro" id="IPR040466">
    <property type="entry name" value="NKAP"/>
</dbReference>
<gene>
    <name evidence="4" type="ORF">BRARA_I04349</name>
</gene>
<dbReference type="GO" id="GO:0003682">
    <property type="term" value="F:chromatin binding"/>
    <property type="evidence" value="ECO:0007669"/>
    <property type="project" value="InterPro"/>
</dbReference>
<evidence type="ECO:0000313" key="4">
    <source>
        <dbReference type="EMBL" id="RID47781.1"/>
    </source>
</evidence>
<dbReference type="Proteomes" id="UP000264353">
    <property type="component" value="Chromosome A9"/>
</dbReference>
<feature type="region of interest" description="Disordered" evidence="2">
    <location>
        <begin position="269"/>
        <end position="291"/>
    </location>
</feature>
<feature type="compositionally biased region" description="Basic and acidic residues" evidence="2">
    <location>
        <begin position="84"/>
        <end position="107"/>
    </location>
</feature>
<reference evidence="4 5" key="1">
    <citation type="submission" date="2018-06" db="EMBL/GenBank/DDBJ databases">
        <title>WGS assembly of Brassica rapa FPsc.</title>
        <authorList>
            <person name="Bowman J."/>
            <person name="Kohchi T."/>
            <person name="Yamato K."/>
            <person name="Jenkins J."/>
            <person name="Shu S."/>
            <person name="Ishizaki K."/>
            <person name="Yamaoka S."/>
            <person name="Nishihama R."/>
            <person name="Nakamura Y."/>
            <person name="Berger F."/>
            <person name="Adam C."/>
            <person name="Aki S."/>
            <person name="Althoff F."/>
            <person name="Araki T."/>
            <person name="Arteaga-Vazquez M."/>
            <person name="Balasubrmanian S."/>
            <person name="Bauer D."/>
            <person name="Boehm C."/>
            <person name="Briginshaw L."/>
            <person name="Caballero-Perez J."/>
            <person name="Catarino B."/>
            <person name="Chen F."/>
            <person name="Chiyoda S."/>
            <person name="Chovatia M."/>
            <person name="Davies K."/>
            <person name="Delmans M."/>
            <person name="Demura T."/>
            <person name="Dierschke T."/>
            <person name="Dolan L."/>
            <person name="Dorantes-Acosta A."/>
            <person name="Eklund D."/>
            <person name="Florent S."/>
            <person name="Flores-Sandoval E."/>
            <person name="Fujiyama A."/>
            <person name="Fukuzawa H."/>
            <person name="Galik B."/>
            <person name="Grimanelli D."/>
            <person name="Grimwood J."/>
            <person name="Grossniklaus U."/>
            <person name="Hamada T."/>
            <person name="Haseloff J."/>
            <person name="Hetherington A."/>
            <person name="Higo A."/>
            <person name="Hirakawa Y."/>
            <person name="Hundley H."/>
            <person name="Ikeda Y."/>
            <person name="Inoue K."/>
            <person name="Inoue S."/>
            <person name="Ishida S."/>
            <person name="Jia Q."/>
            <person name="Kakita M."/>
            <person name="Kanazawa T."/>
            <person name="Kawai Y."/>
            <person name="Kawashima T."/>
            <person name="Kennedy M."/>
            <person name="Kinose K."/>
            <person name="Kinoshita T."/>
            <person name="Kohara Y."/>
            <person name="Koide E."/>
            <person name="Komatsu K."/>
            <person name="Kopischke S."/>
            <person name="Kubo M."/>
            <person name="Kyozuka J."/>
            <person name="Lagercrantz U."/>
            <person name="Lin S."/>
            <person name="Lindquist E."/>
            <person name="Lipzen A."/>
            <person name="Lu C."/>
            <person name="Luna E."/>
            <person name="Martienssen R."/>
            <person name="Minamino N."/>
            <person name="Mizutani M."/>
            <person name="Mizutani M."/>
            <person name="Mochizuki N."/>
            <person name="Monte I."/>
            <person name="Mosher R."/>
            <person name="Nagasaki H."/>
            <person name="Nakagami H."/>
            <person name="Naramoto S."/>
            <person name="Nishitani K."/>
            <person name="Ohtani M."/>
            <person name="Okamoto T."/>
            <person name="Okumura M."/>
            <person name="Phillips J."/>
            <person name="Pollak B."/>
            <person name="Reinders A."/>
            <person name="Roevekamp M."/>
            <person name="Sano R."/>
            <person name="Sawa S."/>
            <person name="Schmid M."/>
            <person name="Shirakawa M."/>
            <person name="Solano R."/>
            <person name="Spunde A."/>
            <person name="Suetsugu N."/>
            <person name="Sugano S."/>
            <person name="Sugiyama A."/>
            <person name="Sun R."/>
            <person name="Suzuki Y."/>
            <person name="Takenaka M."/>
            <person name="Takezawa D."/>
            <person name="Tomogane H."/>
            <person name="Tsuzuki M."/>
            <person name="Ueda T."/>
            <person name="Umeda M."/>
            <person name="Ward J."/>
            <person name="Watanabe Y."/>
            <person name="Yazaki K."/>
            <person name="Yokoyama R."/>
            <person name="Yoshitake Y."/>
            <person name="Yotsui I."/>
            <person name="Zachgo S."/>
            <person name="Schmutz J."/>
        </authorList>
    </citation>
    <scope>NUCLEOTIDE SEQUENCE [LARGE SCALE GENOMIC DNA]</scope>
    <source>
        <strain evidence="5">cv. B-3</strain>
    </source>
</reference>
<feature type="compositionally biased region" description="Basic residues" evidence="2">
    <location>
        <begin position="45"/>
        <end position="55"/>
    </location>
</feature>
<protein>
    <recommendedName>
        <fullName evidence="3">NF-kappa-B-activating protein C-terminal domain-containing protein</fullName>
    </recommendedName>
</protein>
<name>A0A397Y2E5_BRACM</name>
<feature type="compositionally biased region" description="Basic and acidic residues" evidence="2">
    <location>
        <begin position="34"/>
        <end position="44"/>
    </location>
</feature>
<evidence type="ECO:0000256" key="2">
    <source>
        <dbReference type="SAM" id="MobiDB-lite"/>
    </source>
</evidence>
<feature type="compositionally biased region" description="Acidic residues" evidence="2">
    <location>
        <begin position="72"/>
        <end position="83"/>
    </location>
</feature>
<feature type="compositionally biased region" description="Basic and acidic residues" evidence="2">
    <location>
        <begin position="124"/>
        <end position="163"/>
    </location>
</feature>